<dbReference type="Proteomes" id="UP000015453">
    <property type="component" value="Unassembled WGS sequence"/>
</dbReference>
<gene>
    <name evidence="6" type="ORF">M569_03945</name>
</gene>
<keyword evidence="7" id="KW-1185">Reference proteome</keyword>
<feature type="region of interest" description="Disordered" evidence="4">
    <location>
        <begin position="420"/>
        <end position="460"/>
    </location>
</feature>
<dbReference type="SMART" id="SM00951">
    <property type="entry name" value="QLQ"/>
    <property type="match status" value="1"/>
</dbReference>
<dbReference type="GO" id="GO:0005524">
    <property type="term" value="F:ATP binding"/>
    <property type="evidence" value="ECO:0007669"/>
    <property type="project" value="InterPro"/>
</dbReference>
<dbReference type="InterPro" id="IPR014978">
    <property type="entry name" value="Gln-Leu-Gln_QLQ"/>
</dbReference>
<feature type="compositionally biased region" description="Polar residues" evidence="4">
    <location>
        <begin position="252"/>
        <end position="274"/>
    </location>
</feature>
<feature type="region of interest" description="Disordered" evidence="4">
    <location>
        <begin position="199"/>
        <end position="274"/>
    </location>
</feature>
<dbReference type="OrthoDB" id="6017at2759"/>
<accession>S8CTZ9</accession>
<dbReference type="InterPro" id="IPR000330">
    <property type="entry name" value="SNF2_N"/>
</dbReference>
<feature type="region of interest" description="Disordered" evidence="4">
    <location>
        <begin position="295"/>
        <end position="364"/>
    </location>
</feature>
<dbReference type="InterPro" id="IPR027417">
    <property type="entry name" value="P-loop_NTPase"/>
</dbReference>
<dbReference type="GO" id="GO:0048731">
    <property type="term" value="P:system development"/>
    <property type="evidence" value="ECO:0007669"/>
    <property type="project" value="UniProtKB-ARBA"/>
</dbReference>
<keyword evidence="3" id="KW-0539">Nucleus</keyword>
<feature type="compositionally biased region" description="Polar residues" evidence="4">
    <location>
        <begin position="201"/>
        <end position="226"/>
    </location>
</feature>
<feature type="compositionally biased region" description="Polar residues" evidence="4">
    <location>
        <begin position="12"/>
        <end position="22"/>
    </location>
</feature>
<dbReference type="AlphaFoldDB" id="S8CTZ9"/>
<feature type="domain" description="QLQ" evidence="5">
    <location>
        <begin position="365"/>
        <end position="401"/>
    </location>
</feature>
<feature type="compositionally biased region" description="Basic and acidic residues" evidence="4">
    <location>
        <begin position="420"/>
        <end position="442"/>
    </location>
</feature>
<reference evidence="6 7" key="1">
    <citation type="journal article" date="2013" name="BMC Genomics">
        <title>The miniature genome of a carnivorous plant Genlisea aurea contains a low number of genes and short non-coding sequences.</title>
        <authorList>
            <person name="Leushkin E.V."/>
            <person name="Sutormin R.A."/>
            <person name="Nabieva E.R."/>
            <person name="Penin A.A."/>
            <person name="Kondrashov A.S."/>
            <person name="Logacheva M.D."/>
        </authorList>
    </citation>
    <scope>NUCLEOTIDE SEQUENCE [LARGE SCALE GENOMIC DNA]</scope>
</reference>
<dbReference type="Pfam" id="PF00176">
    <property type="entry name" value="SNF2-rel_dom"/>
    <property type="match status" value="1"/>
</dbReference>
<dbReference type="Gene3D" id="1.20.5.170">
    <property type="match status" value="1"/>
</dbReference>
<comment type="subcellular location">
    <subcellularLocation>
        <location evidence="1">Nucleus</location>
    </subcellularLocation>
</comment>
<dbReference type="EMBL" id="AUSU01001528">
    <property type="protein sequence ID" value="EPS70814.1"/>
    <property type="molecule type" value="Genomic_DNA"/>
</dbReference>
<evidence type="ECO:0000256" key="3">
    <source>
        <dbReference type="ARBA" id="ARBA00023242"/>
    </source>
</evidence>
<evidence type="ECO:0000313" key="7">
    <source>
        <dbReference type="Proteomes" id="UP000015453"/>
    </source>
</evidence>
<feature type="non-terminal residue" evidence="6">
    <location>
        <position position="917"/>
    </location>
</feature>
<dbReference type="Gene3D" id="3.40.50.10810">
    <property type="entry name" value="Tandem AAA-ATPase domain"/>
    <property type="match status" value="1"/>
</dbReference>
<dbReference type="GO" id="GO:0006355">
    <property type="term" value="P:regulation of DNA-templated transcription"/>
    <property type="evidence" value="ECO:0007669"/>
    <property type="project" value="InterPro"/>
</dbReference>
<dbReference type="SUPFAM" id="SSF52540">
    <property type="entry name" value="P-loop containing nucleoside triphosphate hydrolases"/>
    <property type="match status" value="1"/>
</dbReference>
<evidence type="ECO:0000256" key="2">
    <source>
        <dbReference type="ARBA" id="ARBA00023015"/>
    </source>
</evidence>
<keyword evidence="2" id="KW-0804">Transcription</keyword>
<evidence type="ECO:0000313" key="6">
    <source>
        <dbReference type="EMBL" id="EPS70814.1"/>
    </source>
</evidence>
<organism evidence="6 7">
    <name type="scientific">Genlisea aurea</name>
    <dbReference type="NCBI Taxonomy" id="192259"/>
    <lineage>
        <taxon>Eukaryota</taxon>
        <taxon>Viridiplantae</taxon>
        <taxon>Streptophyta</taxon>
        <taxon>Embryophyta</taxon>
        <taxon>Tracheophyta</taxon>
        <taxon>Spermatophyta</taxon>
        <taxon>Magnoliopsida</taxon>
        <taxon>eudicotyledons</taxon>
        <taxon>Gunneridae</taxon>
        <taxon>Pentapetalae</taxon>
        <taxon>asterids</taxon>
        <taxon>lamiids</taxon>
        <taxon>Lamiales</taxon>
        <taxon>Lentibulariaceae</taxon>
        <taxon>Genlisea</taxon>
    </lineage>
</organism>
<evidence type="ECO:0000259" key="5">
    <source>
        <dbReference type="PROSITE" id="PS51666"/>
    </source>
</evidence>
<feature type="region of interest" description="Disordered" evidence="4">
    <location>
        <begin position="1"/>
        <end position="22"/>
    </location>
</feature>
<feature type="region of interest" description="Disordered" evidence="4">
    <location>
        <begin position="500"/>
        <end position="550"/>
    </location>
</feature>
<dbReference type="PROSITE" id="PS51666">
    <property type="entry name" value="QLQ"/>
    <property type="match status" value="1"/>
</dbReference>
<feature type="compositionally biased region" description="Polar residues" evidence="4">
    <location>
        <begin position="446"/>
        <end position="460"/>
    </location>
</feature>
<dbReference type="GO" id="GO:0005634">
    <property type="term" value="C:nucleus"/>
    <property type="evidence" value="ECO:0007669"/>
    <property type="project" value="UniProtKB-SubCell"/>
</dbReference>
<protein>
    <recommendedName>
        <fullName evidence="5">QLQ domain-containing protein</fullName>
    </recommendedName>
</protein>
<dbReference type="InterPro" id="IPR038718">
    <property type="entry name" value="SNF2-like_sf"/>
</dbReference>
<name>S8CTZ9_9LAMI</name>
<feature type="compositionally biased region" description="Low complexity" evidence="4">
    <location>
        <begin position="238"/>
        <end position="251"/>
    </location>
</feature>
<dbReference type="PANTHER" id="PTHR10799">
    <property type="entry name" value="SNF2/RAD54 HELICASE FAMILY"/>
    <property type="match status" value="1"/>
</dbReference>
<sequence length="917" mass="101795">MQPRNFIDLGQQHGSPSFPEQSHFRNQGFEQHPSIPMQQSYLQFGFPASHQKSALGIQSQQLMRPGMFGSFVKDQETQLSNIKMEELGSMSASNSSQPPSKKYAEHVAYNDKQPDLLSQRSQVDDQTDPKLNQPKLLGQKISSPLLGQPPQQSIMNMPNNSISMAAQMQAMQALGYDRNIDLSNPATVNMISQLAPHMQQRMISHQKSSEYTSGNQSGSFIKQHVSSPHVGNESSARGPSSSDVSGQSGSSKTRLVTPSNLGLPSSSAAVNTPPGNNLSLQQFLAYARDNSLPLRQPTSMNPVSANLSQGVDGSLSKNSANVGASQSLNGGGLLQSPSQSIGPSNEVDVGYPSSASQGAPKTRAGFTKQQLHVLKAQILAFRRLKKGDGTLPRELLQSIVPPPLDVQAVSTPYIAKDKLGRESRNDNEREIESVEKGPHLGKLDNAVNNPSEPASGDNKVSSMPVNLQALNSSENVQRFVAPLRKEQTVGLVTNVKLDLESETGKNSTRTSGERGKEMVPPSNASDTGLVKSPIQARTSGQTKDAPVSNRKYHGPLFDFPVFTRKHDALGPSLANNSNNNLALAYDITDLFADGVDVIRKRKRQEKIENIDRILAVNLERKRIKPDLVMRLQIELKKLQLAEYQARLRDEIDQQQQEIMAMPDRPYRKFVRLCERQRQELNRQVVANLKATRDKQLKAIFQWRKKLLEAHWSIRDARTARNRGVHKYHEKMLREFSKNHDDDRNKRMEALKNNDVERYREMLLEQQSNVPGEAAERYAVLSSFLSQTEDYLHKLGSKITAAKNLQEVEEAANAAATAARAQGLSEEEVRAAAACAREEVMIRNRFSEMNAPKDSSSVNKYYNLAHAVNERVFRQPSMLRAGTLRDYQLVGLQWMLSLYNNKLNGILADEMGLGKTVQ</sequence>
<keyword evidence="2" id="KW-0805">Transcription regulation</keyword>
<comment type="caution">
    <text evidence="6">The sequence shown here is derived from an EMBL/GenBank/DDBJ whole genome shotgun (WGS) entry which is preliminary data.</text>
</comment>
<evidence type="ECO:0000256" key="4">
    <source>
        <dbReference type="SAM" id="MobiDB-lite"/>
    </source>
</evidence>
<dbReference type="Pfam" id="PF08880">
    <property type="entry name" value="QLQ"/>
    <property type="match status" value="1"/>
</dbReference>
<feature type="region of interest" description="Disordered" evidence="4">
    <location>
        <begin position="112"/>
        <end position="157"/>
    </location>
</feature>
<evidence type="ECO:0000256" key="1">
    <source>
        <dbReference type="ARBA" id="ARBA00004123"/>
    </source>
</evidence>
<proteinExistence type="predicted"/>
<feature type="compositionally biased region" description="Polar residues" evidence="4">
    <location>
        <begin position="296"/>
        <end position="328"/>
    </location>
</feature>